<dbReference type="GO" id="GO:0000160">
    <property type="term" value="P:phosphorelay signal transduction system"/>
    <property type="evidence" value="ECO:0007669"/>
    <property type="project" value="UniProtKB-KW"/>
</dbReference>
<accession>B0VI71</accession>
<dbReference type="HOGENOM" id="CLU_125323_0_0_0"/>
<dbReference type="Gene3D" id="3.30.565.10">
    <property type="entry name" value="Histidine kinase-like ATPase, C-terminal domain"/>
    <property type="match status" value="1"/>
</dbReference>
<evidence type="ECO:0000256" key="7">
    <source>
        <dbReference type="ARBA" id="ARBA00022840"/>
    </source>
</evidence>
<dbReference type="EMBL" id="CU466930">
    <property type="protein sequence ID" value="CAO81047.1"/>
    <property type="molecule type" value="Genomic_DNA"/>
</dbReference>
<name>B0VI71_CLOAI</name>
<dbReference type="AlphaFoldDB" id="B0VI71"/>
<dbReference type="InterPro" id="IPR003594">
    <property type="entry name" value="HATPase_dom"/>
</dbReference>
<dbReference type="GO" id="GO:0004673">
    <property type="term" value="F:protein histidine kinase activity"/>
    <property type="evidence" value="ECO:0007669"/>
    <property type="project" value="UniProtKB-EC"/>
</dbReference>
<dbReference type="InterPro" id="IPR036890">
    <property type="entry name" value="HATPase_C_sf"/>
</dbReference>
<dbReference type="CDD" id="cd00075">
    <property type="entry name" value="HATPase"/>
    <property type="match status" value="1"/>
</dbReference>
<dbReference type="OrthoDB" id="9797586at2"/>
<evidence type="ECO:0000259" key="9">
    <source>
        <dbReference type="PROSITE" id="PS50109"/>
    </source>
</evidence>
<evidence type="ECO:0000256" key="4">
    <source>
        <dbReference type="ARBA" id="ARBA00022679"/>
    </source>
</evidence>
<reference evidence="10 11" key="1">
    <citation type="journal article" date="2008" name="J. Bacteriol.">
        <title>'Candidatus Cloacamonas acidaminovorans': genome sequence reconstruction provides a first glimpse of a new bacterial division.</title>
        <authorList>
            <person name="Pelletier E."/>
            <person name="Kreimeyer A."/>
            <person name="Bocs S."/>
            <person name="Rouy Z."/>
            <person name="Gyapay G."/>
            <person name="Chouari R."/>
            <person name="Riviere D."/>
            <person name="Ganesan A."/>
            <person name="Daegelen P."/>
            <person name="Sghir A."/>
            <person name="Cohen G.N."/>
            <person name="Medigue C."/>
            <person name="Weissenbach J."/>
            <person name="Le Paslier D."/>
        </authorList>
    </citation>
    <scope>NUCLEOTIDE SEQUENCE [LARGE SCALE GENOMIC DNA]</scope>
    <source>
        <strain evidence="11">Evry</strain>
    </source>
</reference>
<keyword evidence="11" id="KW-1185">Reference proteome</keyword>
<gene>
    <name evidence="10" type="primary">baeS</name>
    <name evidence="10" type="ordered locus">CLOAM1185</name>
</gene>
<dbReference type="GO" id="GO:0005524">
    <property type="term" value="F:ATP binding"/>
    <property type="evidence" value="ECO:0007669"/>
    <property type="project" value="UniProtKB-KW"/>
</dbReference>
<keyword evidence="4" id="KW-0808">Transferase</keyword>
<dbReference type="eggNOG" id="COG0642">
    <property type="taxonomic scope" value="Bacteria"/>
</dbReference>
<feature type="domain" description="Histidine kinase" evidence="9">
    <location>
        <begin position="1"/>
        <end position="108"/>
    </location>
</feature>
<dbReference type="PANTHER" id="PTHR43065:SF10">
    <property type="entry name" value="PEROXIDE STRESS-ACTIVATED HISTIDINE KINASE MAK3"/>
    <property type="match status" value="1"/>
</dbReference>
<keyword evidence="3" id="KW-0597">Phosphoprotein</keyword>
<organism evidence="10 11">
    <name type="scientific">Cloacimonas acidaminovorans (strain Evry)</name>
    <dbReference type="NCBI Taxonomy" id="459349"/>
    <lineage>
        <taxon>Bacteria</taxon>
        <taxon>Pseudomonadati</taxon>
        <taxon>Candidatus Cloacimonadota</taxon>
        <taxon>Candidatus Cloacimonadia</taxon>
        <taxon>Candidatus Cloacimonadales</taxon>
        <taxon>Candidatus Cloacimonadaceae</taxon>
        <taxon>Candidatus Cloacimonas</taxon>
    </lineage>
</organism>
<evidence type="ECO:0000256" key="5">
    <source>
        <dbReference type="ARBA" id="ARBA00022741"/>
    </source>
</evidence>
<dbReference type="InterPro" id="IPR004358">
    <property type="entry name" value="Sig_transdc_His_kin-like_C"/>
</dbReference>
<evidence type="ECO:0000256" key="1">
    <source>
        <dbReference type="ARBA" id="ARBA00000085"/>
    </source>
</evidence>
<proteinExistence type="predicted"/>
<sequence>MQDISLHLLDIIENSVRAKAKNIKIRIIRDVQDNILRLIVEDDGVGMDSQTLDKAQSPFYTSKEEREKKVGLGIPLVKQNAEATNGSFKMTSEPGFGTVLTVDFQLDHIDRMPLGNLKDTLLGAIIGHPEVDFTIKLISHERGVEKSFYFDTAAIKEELGNIPLTYPDVIEYIDQSLLEGIQNTNMEDV</sequence>
<keyword evidence="8" id="KW-0902">Two-component regulatory system</keyword>
<protein>
    <recommendedName>
        <fullName evidence="2">histidine kinase</fullName>
        <ecNumber evidence="2">2.7.13.3</ecNumber>
    </recommendedName>
</protein>
<dbReference type="Proteomes" id="UP000002019">
    <property type="component" value="Chromosome"/>
</dbReference>
<evidence type="ECO:0000256" key="3">
    <source>
        <dbReference type="ARBA" id="ARBA00022553"/>
    </source>
</evidence>
<dbReference type="EC" id="2.7.13.3" evidence="2"/>
<evidence type="ECO:0000313" key="11">
    <source>
        <dbReference type="Proteomes" id="UP000002019"/>
    </source>
</evidence>
<dbReference type="PANTHER" id="PTHR43065">
    <property type="entry name" value="SENSOR HISTIDINE KINASE"/>
    <property type="match status" value="1"/>
</dbReference>
<keyword evidence="5" id="KW-0547">Nucleotide-binding</keyword>
<dbReference type="STRING" id="459349.CLOAM1185"/>
<comment type="catalytic activity">
    <reaction evidence="1">
        <text>ATP + protein L-histidine = ADP + protein N-phospho-L-histidine.</text>
        <dbReference type="EC" id="2.7.13.3"/>
    </reaction>
</comment>
<dbReference type="Pfam" id="PF02518">
    <property type="entry name" value="HATPase_c"/>
    <property type="match status" value="1"/>
</dbReference>
<dbReference type="PRINTS" id="PR00344">
    <property type="entry name" value="BCTRLSENSOR"/>
</dbReference>
<dbReference type="SUPFAM" id="SSF55874">
    <property type="entry name" value="ATPase domain of HSP90 chaperone/DNA topoisomerase II/histidine kinase"/>
    <property type="match status" value="1"/>
</dbReference>
<dbReference type="KEGG" id="caci:CLOAM1185"/>
<keyword evidence="6 10" id="KW-0418">Kinase</keyword>
<dbReference type="PROSITE" id="PS50109">
    <property type="entry name" value="HIS_KIN"/>
    <property type="match status" value="1"/>
</dbReference>
<evidence type="ECO:0000256" key="8">
    <source>
        <dbReference type="ARBA" id="ARBA00023012"/>
    </source>
</evidence>
<evidence type="ECO:0000256" key="2">
    <source>
        <dbReference type="ARBA" id="ARBA00012438"/>
    </source>
</evidence>
<dbReference type="RefSeq" id="WP_015424905.1">
    <property type="nucleotide sequence ID" value="NC_020449.1"/>
</dbReference>
<dbReference type="InterPro" id="IPR005467">
    <property type="entry name" value="His_kinase_dom"/>
</dbReference>
<evidence type="ECO:0000256" key="6">
    <source>
        <dbReference type="ARBA" id="ARBA00022777"/>
    </source>
</evidence>
<dbReference type="SMART" id="SM00387">
    <property type="entry name" value="HATPase_c"/>
    <property type="match status" value="1"/>
</dbReference>
<keyword evidence="7" id="KW-0067">ATP-binding</keyword>
<evidence type="ECO:0000313" key="10">
    <source>
        <dbReference type="EMBL" id="CAO81047.1"/>
    </source>
</evidence>